<evidence type="ECO:0000259" key="2">
    <source>
        <dbReference type="PROSITE" id="PS50835"/>
    </source>
</evidence>
<evidence type="ECO:0000313" key="3">
    <source>
        <dbReference type="EMBL" id="KAK9977789.1"/>
    </source>
</evidence>
<dbReference type="FunFam" id="2.60.40.10:FF:000463">
    <property type="entry name" value="Immunoglobulin heavy constant gamma 1"/>
    <property type="match status" value="1"/>
</dbReference>
<dbReference type="InterPro" id="IPR003597">
    <property type="entry name" value="Ig_C1-set"/>
</dbReference>
<dbReference type="AlphaFoldDB" id="A0AAW2AYI8"/>
<dbReference type="CDD" id="cd05768">
    <property type="entry name" value="IgC1_CH3_IgAGD_CH4_IgAEM"/>
    <property type="match status" value="1"/>
</dbReference>
<keyword evidence="1" id="KW-0393">Immunoglobulin domain</keyword>
<organism evidence="3 4">
    <name type="scientific">Culter alburnus</name>
    <name type="common">Topmouth culter</name>
    <dbReference type="NCBI Taxonomy" id="194366"/>
    <lineage>
        <taxon>Eukaryota</taxon>
        <taxon>Metazoa</taxon>
        <taxon>Chordata</taxon>
        <taxon>Craniata</taxon>
        <taxon>Vertebrata</taxon>
        <taxon>Euteleostomi</taxon>
        <taxon>Actinopterygii</taxon>
        <taxon>Neopterygii</taxon>
        <taxon>Teleostei</taxon>
        <taxon>Ostariophysi</taxon>
        <taxon>Cypriniformes</taxon>
        <taxon>Xenocyprididae</taxon>
        <taxon>Xenocypridinae</taxon>
        <taxon>Culter</taxon>
    </lineage>
</organism>
<dbReference type="InterPro" id="IPR007110">
    <property type="entry name" value="Ig-like_dom"/>
</dbReference>
<accession>A0AAW2AYI8</accession>
<comment type="caution">
    <text evidence="3">The sequence shown here is derived from an EMBL/GenBank/DDBJ whole genome shotgun (WGS) entry which is preliminary data.</text>
</comment>
<dbReference type="InterPro" id="IPR036179">
    <property type="entry name" value="Ig-like_dom_sf"/>
</dbReference>
<dbReference type="SMART" id="SM00407">
    <property type="entry name" value="IGc1"/>
    <property type="match status" value="3"/>
</dbReference>
<dbReference type="PANTHER" id="PTHR23411">
    <property type="entry name" value="TAPASIN"/>
    <property type="match status" value="1"/>
</dbReference>
<keyword evidence="4" id="KW-1185">Reference proteome</keyword>
<reference evidence="3 4" key="1">
    <citation type="submission" date="2024-05" db="EMBL/GenBank/DDBJ databases">
        <title>A high-quality chromosomal-level genome assembly of Topmouth culter (Culter alburnus).</title>
        <authorList>
            <person name="Zhao H."/>
        </authorList>
    </citation>
    <scope>NUCLEOTIDE SEQUENCE [LARGE SCALE GENOMIC DNA]</scope>
    <source>
        <strain evidence="3">CATC2023</strain>
        <tissue evidence="3">Muscle</tissue>
    </source>
</reference>
<evidence type="ECO:0000256" key="1">
    <source>
        <dbReference type="ARBA" id="ARBA00023319"/>
    </source>
</evidence>
<dbReference type="PROSITE" id="PS50835">
    <property type="entry name" value="IG_LIKE"/>
    <property type="match status" value="3"/>
</dbReference>
<dbReference type="Gene3D" id="2.60.40.10">
    <property type="entry name" value="Immunoglobulins"/>
    <property type="match status" value="4"/>
</dbReference>
<dbReference type="InterPro" id="IPR050380">
    <property type="entry name" value="Immune_Resp_Modulators"/>
</dbReference>
<dbReference type="InterPro" id="IPR013783">
    <property type="entry name" value="Ig-like_fold"/>
</dbReference>
<dbReference type="InterPro" id="IPR003006">
    <property type="entry name" value="Ig/MHC_CS"/>
</dbReference>
<proteinExistence type="predicted"/>
<dbReference type="PROSITE" id="PS00290">
    <property type="entry name" value="IG_MHC"/>
    <property type="match status" value="2"/>
</dbReference>
<feature type="domain" description="Ig-like" evidence="2">
    <location>
        <begin position="20"/>
        <end position="114"/>
    </location>
</feature>
<dbReference type="Proteomes" id="UP001479290">
    <property type="component" value="Unassembled WGS sequence"/>
</dbReference>
<evidence type="ECO:0000313" key="4">
    <source>
        <dbReference type="Proteomes" id="UP001479290"/>
    </source>
</evidence>
<feature type="domain" description="Ig-like" evidence="2">
    <location>
        <begin position="168"/>
        <end position="263"/>
    </location>
</feature>
<dbReference type="EMBL" id="JAWDJR010000003">
    <property type="protein sequence ID" value="KAK9977789.1"/>
    <property type="molecule type" value="Genomic_DNA"/>
</dbReference>
<protein>
    <recommendedName>
        <fullName evidence="2">Ig-like domain-containing protein</fullName>
    </recommendedName>
</protein>
<dbReference type="FunFam" id="2.60.40.10:FF:002350">
    <property type="entry name" value="Immunoglobulin heavy variable 1-4"/>
    <property type="match status" value="1"/>
</dbReference>
<gene>
    <name evidence="3" type="ORF">ABG768_019586</name>
</gene>
<dbReference type="Pfam" id="PF07654">
    <property type="entry name" value="C1-set"/>
    <property type="match status" value="3"/>
</dbReference>
<feature type="domain" description="Ig-like" evidence="2">
    <location>
        <begin position="379"/>
        <end position="476"/>
    </location>
</feature>
<dbReference type="SUPFAM" id="SSF48726">
    <property type="entry name" value="Immunoglobulin"/>
    <property type="match status" value="4"/>
</dbReference>
<name>A0AAW2AYI8_CULAL</name>
<sequence length="497" mass="55701">MYAISLKGYTILLYSQESAPKSIFGLSQCSSDSSEFLTIGCVTRGFSPADSLTFKWTDSANKPLTDIVQYPAFGSAGDYTTISHLRVKKSDWTSQKPYTCEAKNSKGALEATIVKKAVVLYQNLMTVHVYTTEKHIIGLFFQKYFFSDLMPGNTTAYKISFSPPPDQPATVYLTAPTEKDLENGTATFLCLAQKFSPKTYSFKWFKDENQLTNAINTFDTSEKNGSVTLYSATSILQISAEEWTKPGAKIKCEFDHLKEKKVREAVSTDNGEECNNVAVNIVPPSLEDMLKNREGTLMCKASGESAEFTKIEIKANNFIIKEASEEHFKNKLKVALEAPIGYEEWSNGTVFTCTVEHKKLSQPMETTFTRENGASPKRPSVYLLAPPEHKEGETMTLTCYVKDFYPKEVFVSWLADDEPVNLKSQTSLPVQNDIYFSVYSQITVSNSDWKSGIVYSCVVYHESIDEKMRVLTRSIDDNMERPGVINLSMNTPASCKE</sequence>